<evidence type="ECO:0000256" key="1">
    <source>
        <dbReference type="SAM" id="MobiDB-lite"/>
    </source>
</evidence>
<feature type="region of interest" description="Disordered" evidence="1">
    <location>
        <begin position="1"/>
        <end position="35"/>
    </location>
</feature>
<name>A0AAN9XKQ6_PSOTE</name>
<proteinExistence type="predicted"/>
<evidence type="ECO:0000313" key="3">
    <source>
        <dbReference type="Proteomes" id="UP001386955"/>
    </source>
</evidence>
<gene>
    <name evidence="2" type="ORF">VNO78_16356</name>
</gene>
<protein>
    <submittedName>
        <fullName evidence="2">Uncharacterized protein</fullName>
    </submittedName>
</protein>
<sequence>MSSRRDVVFGRIGRGEKGNKDQNRHEHGTGKNRPDYTLVPRVQWVHLTVPSSVGTEITNIHRWGVGLRKEIPSPAFRNDEDEVRGAAGIMDPLTPNRVAFPGFGGLKLTWLRQKASSLEARLARRPACSRVPVVGRPPYLNQSSYRSLGPIAGKARLQNRTWSFCLIRLLYRWRILSRIINPSGRIVGPNELDRHCGTCQGTTFRRESPTLFLELWGDEALSTLASTFLFIKVDQEFSVFWGATGKLYSLLLMFECHSTDDRKRLSVLSEWLRVPELNSVIREMLRDKKSCPRGLILYRERALGTCCRSFPRFGKGFPLKDCQDWKYFCEFRIRKLKLMPRRPDFLG</sequence>
<comment type="caution">
    <text evidence="2">The sequence shown here is derived from an EMBL/GenBank/DDBJ whole genome shotgun (WGS) entry which is preliminary data.</text>
</comment>
<dbReference type="EMBL" id="JAYMYS010000004">
    <property type="protein sequence ID" value="KAK7395786.1"/>
    <property type="molecule type" value="Genomic_DNA"/>
</dbReference>
<accession>A0AAN9XKQ6</accession>
<reference evidence="2 3" key="1">
    <citation type="submission" date="2024-01" db="EMBL/GenBank/DDBJ databases">
        <title>The genomes of 5 underutilized Papilionoideae crops provide insights into root nodulation and disease resistanc.</title>
        <authorList>
            <person name="Jiang F."/>
        </authorList>
    </citation>
    <scope>NUCLEOTIDE SEQUENCE [LARGE SCALE GENOMIC DNA]</scope>
    <source>
        <strain evidence="2">DUOXIRENSHENG_FW03</strain>
        <tissue evidence="2">Leaves</tissue>
    </source>
</reference>
<evidence type="ECO:0000313" key="2">
    <source>
        <dbReference type="EMBL" id="KAK7395786.1"/>
    </source>
</evidence>
<feature type="compositionally biased region" description="Basic and acidic residues" evidence="1">
    <location>
        <begin position="1"/>
        <end position="34"/>
    </location>
</feature>
<keyword evidence="3" id="KW-1185">Reference proteome</keyword>
<dbReference type="AlphaFoldDB" id="A0AAN9XKQ6"/>
<dbReference type="Proteomes" id="UP001386955">
    <property type="component" value="Unassembled WGS sequence"/>
</dbReference>
<organism evidence="2 3">
    <name type="scientific">Psophocarpus tetragonolobus</name>
    <name type="common">Winged bean</name>
    <name type="synonym">Dolichos tetragonolobus</name>
    <dbReference type="NCBI Taxonomy" id="3891"/>
    <lineage>
        <taxon>Eukaryota</taxon>
        <taxon>Viridiplantae</taxon>
        <taxon>Streptophyta</taxon>
        <taxon>Embryophyta</taxon>
        <taxon>Tracheophyta</taxon>
        <taxon>Spermatophyta</taxon>
        <taxon>Magnoliopsida</taxon>
        <taxon>eudicotyledons</taxon>
        <taxon>Gunneridae</taxon>
        <taxon>Pentapetalae</taxon>
        <taxon>rosids</taxon>
        <taxon>fabids</taxon>
        <taxon>Fabales</taxon>
        <taxon>Fabaceae</taxon>
        <taxon>Papilionoideae</taxon>
        <taxon>50 kb inversion clade</taxon>
        <taxon>NPAAA clade</taxon>
        <taxon>indigoferoid/millettioid clade</taxon>
        <taxon>Phaseoleae</taxon>
        <taxon>Psophocarpus</taxon>
    </lineage>
</organism>